<dbReference type="InterPro" id="IPR011990">
    <property type="entry name" value="TPR-like_helical_dom_sf"/>
</dbReference>
<feature type="region of interest" description="Disordered" evidence="2">
    <location>
        <begin position="409"/>
        <end position="429"/>
    </location>
</feature>
<dbReference type="PANTHER" id="PTHR21563:SF3">
    <property type="entry name" value="ZINC FINGER C3H1 DOMAIN-CONTAINING PROTEIN"/>
    <property type="match status" value="1"/>
</dbReference>
<reference evidence="5" key="1">
    <citation type="journal article" date="2018" name="Nat. Microbiol.">
        <title>Leveraging single-cell genomics to expand the fungal tree of life.</title>
        <authorList>
            <person name="Ahrendt S.R."/>
            <person name="Quandt C.A."/>
            <person name="Ciobanu D."/>
            <person name="Clum A."/>
            <person name="Salamov A."/>
            <person name="Andreopoulos B."/>
            <person name="Cheng J.F."/>
            <person name="Woyke T."/>
            <person name="Pelin A."/>
            <person name="Henrissat B."/>
            <person name="Reynolds N.K."/>
            <person name="Benny G.L."/>
            <person name="Smith M.E."/>
            <person name="James T.Y."/>
            <person name="Grigoriev I.V."/>
        </authorList>
    </citation>
    <scope>NUCLEOTIDE SEQUENCE [LARGE SCALE GENOMIC DNA]</scope>
    <source>
        <strain evidence="5">Benny S71-1</strain>
    </source>
</reference>
<dbReference type="EMBL" id="KZ989835">
    <property type="protein sequence ID" value="RKP25224.1"/>
    <property type="molecule type" value="Genomic_DNA"/>
</dbReference>
<dbReference type="Pfam" id="PF10650">
    <property type="entry name" value="zf-C3H1"/>
    <property type="match status" value="1"/>
</dbReference>
<dbReference type="GO" id="GO:0000178">
    <property type="term" value="C:exosome (RNase complex)"/>
    <property type="evidence" value="ECO:0007669"/>
    <property type="project" value="TreeGrafter"/>
</dbReference>
<protein>
    <recommendedName>
        <fullName evidence="3">Putative zinc-finger domain-containing protein</fullName>
    </recommendedName>
</protein>
<dbReference type="GO" id="GO:0005634">
    <property type="term" value="C:nucleus"/>
    <property type="evidence" value="ECO:0007669"/>
    <property type="project" value="TreeGrafter"/>
</dbReference>
<gene>
    <name evidence="4" type="ORF">SYNPS1DRAFT_29037</name>
</gene>
<dbReference type="InterPro" id="IPR019607">
    <property type="entry name" value="Putative_zinc-finger_domain"/>
</dbReference>
<name>A0A4P9YYT5_9FUNG</name>
<feature type="region of interest" description="Disordered" evidence="2">
    <location>
        <begin position="140"/>
        <end position="181"/>
    </location>
</feature>
<dbReference type="PANTHER" id="PTHR21563">
    <property type="entry name" value="ZINC FINGER C3H1 DOMAIN-CONTAINING PROTEIN"/>
    <property type="match status" value="1"/>
</dbReference>
<evidence type="ECO:0000256" key="2">
    <source>
        <dbReference type="SAM" id="MobiDB-lite"/>
    </source>
</evidence>
<dbReference type="Proteomes" id="UP000278143">
    <property type="component" value="Unassembled WGS sequence"/>
</dbReference>
<feature type="compositionally biased region" description="Acidic residues" evidence="2">
    <location>
        <begin position="300"/>
        <end position="318"/>
    </location>
</feature>
<proteinExistence type="predicted"/>
<keyword evidence="1" id="KW-0175">Coiled coil</keyword>
<feature type="domain" description="Putative zinc-finger" evidence="3">
    <location>
        <begin position="597"/>
        <end position="617"/>
    </location>
</feature>
<feature type="coiled-coil region" evidence="1">
    <location>
        <begin position="188"/>
        <end position="222"/>
    </location>
</feature>
<feature type="compositionally biased region" description="Low complexity" evidence="2">
    <location>
        <begin position="705"/>
        <end position="730"/>
    </location>
</feature>
<dbReference type="InterPro" id="IPR039278">
    <property type="entry name" value="Red1"/>
</dbReference>
<dbReference type="OrthoDB" id="1922977at2759"/>
<feature type="compositionally biased region" description="Low complexity" evidence="2">
    <location>
        <begin position="164"/>
        <end position="176"/>
    </location>
</feature>
<evidence type="ECO:0000256" key="1">
    <source>
        <dbReference type="SAM" id="Coils"/>
    </source>
</evidence>
<keyword evidence="5" id="KW-1185">Reference proteome</keyword>
<evidence type="ECO:0000313" key="4">
    <source>
        <dbReference type="EMBL" id="RKP25224.1"/>
    </source>
</evidence>
<feature type="compositionally biased region" description="Acidic residues" evidence="2">
    <location>
        <begin position="54"/>
        <end position="65"/>
    </location>
</feature>
<evidence type="ECO:0000313" key="5">
    <source>
        <dbReference type="Proteomes" id="UP000278143"/>
    </source>
</evidence>
<evidence type="ECO:0000259" key="3">
    <source>
        <dbReference type="Pfam" id="PF10650"/>
    </source>
</evidence>
<feature type="compositionally biased region" description="Polar residues" evidence="2">
    <location>
        <begin position="354"/>
        <end position="364"/>
    </location>
</feature>
<feature type="region of interest" description="Disordered" evidence="2">
    <location>
        <begin position="48"/>
        <end position="83"/>
    </location>
</feature>
<organism evidence="4 5">
    <name type="scientific">Syncephalis pseudoplumigaleata</name>
    <dbReference type="NCBI Taxonomy" id="1712513"/>
    <lineage>
        <taxon>Eukaryota</taxon>
        <taxon>Fungi</taxon>
        <taxon>Fungi incertae sedis</taxon>
        <taxon>Zoopagomycota</taxon>
        <taxon>Zoopagomycotina</taxon>
        <taxon>Zoopagomycetes</taxon>
        <taxon>Zoopagales</taxon>
        <taxon>Piptocephalidaceae</taxon>
        <taxon>Syncephalis</taxon>
    </lineage>
</organism>
<dbReference type="Gene3D" id="1.25.40.10">
    <property type="entry name" value="Tetratricopeptide repeat domain"/>
    <property type="match status" value="1"/>
</dbReference>
<sequence>MVTCQKIVLCTDAGNSSTSMSKFLHLSALPRRRPLFSRPIEQRPVVINIHSDNDGEDGDSDDEAGGDVTGVPAAQPATDNPAVLLERKRREILAMQERIAQLERAQLEASGLAGENRTSEDIAPAEANHRPLPANAASTIANNNVHSPDPYDVNSARSNGKPAGSNSGSSTTTTNGPDKDVAGREAYLAQLRMKLTAMQSHRETLEQRVEQTATQAEEYRRYLLMAEHEHRTVVEQLEQQWARETELCKHIEVEQARLEVLRTLGRRKAHSEVSKPAASTTTETDGNELEEGEVAVKDAEQEEVEEQQQEEEEEEGECLPESVDWEPVYQQMASASHPASEEEAPAKPPSVASFASSMDISTGSEPDGKGAGETQNGKGDACRVCSFANANPAAAQDATTSALDAAAPLPPASSADAMPVTDTTDSKMDVDQQQQYIDFQRTLDAGERSLRELREGVALLQRARMAKTDMKMSPMIREPATQQTTETGTATVSQLIEKLTAPARDSYMSMPAAVESIPAETFESTAMPFVLVDGILKTADCPLVCTLPLSLVPAARKHSGDWMIDFEPTSSDAPSPANDTSAAILKEAKIDPFAKWCLFEASGGVCRDNSCFSMHLRDISFNDKELLVDLCAYIRGETQAEQSAYTEQLVDLLRSDQDVGTITQKLLELQSNYRVDDRQSIVFNRRNEQVRQLLATALSAKHAKEAAANTAKQSSTATSDTTAPSHAPASRVPSIEPMLPPIHLTMLQQAMDGDGGSERNDASHHRYYAQDACTTEQYEAMLADQPDRVDVWIAYAQHLLPRPLSADVLRMPGTQLDDTLRILSRALSVHPASEALWNTYLELIMRRGDHTAVENLVEHALRYTNMAWSIRWRHYLWEKDGGRKRALLGNMANDLVFESGWLVALLLLEQDAETAISTLFALLGCTQTTRFVSLIADGTNVDALSSPALTEITTAHVVAQLLQPIHLTLLSTVYCHLLLWHCLPQDHLLYAVPNDFVVTGGLLLLRYDRLNELPLGTRANSSVLVCVYRTWIALMRYLLAGPSGGDGASARAGKMPSQPWIWSFRAAAQNCHLLARTFALSDGDLRELLDGARNQWMDATLVDLYTELEQDAKQRADLLSHVIQRQKEQGRQSRKRMSTSFLHYRLVVELLSLSASTNDADDAKAQARDQILAQLGDCVRGYFDQQLVQEHTTPQQIELLYRKLLGLATPVNTVSVRDGIDTAKAQTDIYLWLNYAFLVQLLHGHSSDGGETSMDGLFRQMFAAIGSTSASTTSYPWEGTLYTLWQMYIAWTIDHRHGGAFSDQDKEDRAHFLQSSLEQAISQLVISHEHRYNPRDDVAATYFLPLKDWTFVNGLLDQCMELLPSMFRTARSNLHDALKGNAHYWRVALIVVMMAAAAAAAVRDY</sequence>
<feature type="region of interest" description="Disordered" evidence="2">
    <location>
        <begin position="705"/>
        <end position="735"/>
    </location>
</feature>
<accession>A0A4P9YYT5</accession>
<feature type="region of interest" description="Disordered" evidence="2">
    <location>
        <begin position="266"/>
        <end position="378"/>
    </location>
</feature>